<feature type="non-terminal residue" evidence="6">
    <location>
        <position position="1"/>
    </location>
</feature>
<reference evidence="6" key="1">
    <citation type="submission" date="2021-06" db="EMBL/GenBank/DDBJ databases">
        <authorList>
            <person name="Kallberg Y."/>
            <person name="Tangrot J."/>
            <person name="Rosling A."/>
        </authorList>
    </citation>
    <scope>NUCLEOTIDE SEQUENCE</scope>
    <source>
        <strain evidence="6">IA702</strain>
    </source>
</reference>
<dbReference type="EMBL" id="CAJVPJ010005677">
    <property type="protein sequence ID" value="CAG8663363.1"/>
    <property type="molecule type" value="Genomic_DNA"/>
</dbReference>
<proteinExistence type="predicted"/>
<feature type="transmembrane region" description="Helical" evidence="5">
    <location>
        <begin position="128"/>
        <end position="150"/>
    </location>
</feature>
<keyword evidence="7" id="KW-1185">Reference proteome</keyword>
<organism evidence="6 7">
    <name type="scientific">Paraglomus occultum</name>
    <dbReference type="NCBI Taxonomy" id="144539"/>
    <lineage>
        <taxon>Eukaryota</taxon>
        <taxon>Fungi</taxon>
        <taxon>Fungi incertae sedis</taxon>
        <taxon>Mucoromycota</taxon>
        <taxon>Glomeromycotina</taxon>
        <taxon>Glomeromycetes</taxon>
        <taxon>Paraglomerales</taxon>
        <taxon>Paraglomeraceae</taxon>
        <taxon>Paraglomus</taxon>
    </lineage>
</organism>
<dbReference type="AlphaFoldDB" id="A0A9N9E3I4"/>
<dbReference type="GO" id="GO:0005886">
    <property type="term" value="C:plasma membrane"/>
    <property type="evidence" value="ECO:0007669"/>
    <property type="project" value="TreeGrafter"/>
</dbReference>
<keyword evidence="3 5" id="KW-1133">Transmembrane helix</keyword>
<feature type="transmembrane region" description="Helical" evidence="5">
    <location>
        <begin position="179"/>
        <end position="204"/>
    </location>
</feature>
<evidence type="ECO:0000256" key="4">
    <source>
        <dbReference type="ARBA" id="ARBA00023136"/>
    </source>
</evidence>
<evidence type="ECO:0000313" key="7">
    <source>
        <dbReference type="Proteomes" id="UP000789572"/>
    </source>
</evidence>
<dbReference type="GO" id="GO:0007189">
    <property type="term" value="P:adenylate cyclase-activating G protein-coupled receptor signaling pathway"/>
    <property type="evidence" value="ECO:0007669"/>
    <property type="project" value="TreeGrafter"/>
</dbReference>
<dbReference type="Gene3D" id="1.20.1070.10">
    <property type="entry name" value="Rhodopsin 7-helix transmembrane proteins"/>
    <property type="match status" value="1"/>
</dbReference>
<comment type="subcellular location">
    <subcellularLocation>
        <location evidence="1">Membrane</location>
        <topology evidence="1">Multi-pass membrane protein</topology>
    </subcellularLocation>
</comment>
<sequence>PSPTLESSPLDSHISDDVAGMIAIVSFSTLSNIACVSTFAWIYFHRYDYKGTTITPLVLNLLMADFLQSIGFMLSSHWIVIGKIVPGALCSFQGIIINIGDVASGFWALAICVQTFIYVVANLDYSKFAIISMIIIWPCNIFLATAGLFISTPSEPFYNSAGGAWCWISTKYSIYRITFHYGIILCVAALMFVLYAIIYASLFWRRRVLSQTIGRQNAPLGLKNVANKL</sequence>
<dbReference type="SUPFAM" id="SSF81321">
    <property type="entry name" value="Family A G protein-coupled receptor-like"/>
    <property type="match status" value="1"/>
</dbReference>
<protein>
    <submittedName>
        <fullName evidence="6">465_t:CDS:1</fullName>
    </submittedName>
</protein>
<gene>
    <name evidence="6" type="ORF">POCULU_LOCUS10571</name>
</gene>
<evidence type="ECO:0000256" key="5">
    <source>
        <dbReference type="SAM" id="Phobius"/>
    </source>
</evidence>
<evidence type="ECO:0000256" key="3">
    <source>
        <dbReference type="ARBA" id="ARBA00022989"/>
    </source>
</evidence>
<dbReference type="GO" id="GO:0004930">
    <property type="term" value="F:G protein-coupled receptor activity"/>
    <property type="evidence" value="ECO:0007669"/>
    <property type="project" value="TreeGrafter"/>
</dbReference>
<comment type="caution">
    <text evidence="6">The sequence shown here is derived from an EMBL/GenBank/DDBJ whole genome shotgun (WGS) entry which is preliminary data.</text>
</comment>
<accession>A0A9N9E3I4</accession>
<feature type="transmembrane region" description="Helical" evidence="5">
    <location>
        <begin position="95"/>
        <end position="121"/>
    </location>
</feature>
<keyword evidence="4 5" id="KW-0472">Membrane</keyword>
<name>A0A9N9E3I4_9GLOM</name>
<keyword evidence="2 5" id="KW-0812">Transmembrane</keyword>
<evidence type="ECO:0000256" key="1">
    <source>
        <dbReference type="ARBA" id="ARBA00004141"/>
    </source>
</evidence>
<dbReference type="PANTHER" id="PTHR23112">
    <property type="entry name" value="G PROTEIN-COUPLED RECEPTOR 157-RELATED"/>
    <property type="match status" value="1"/>
</dbReference>
<feature type="transmembrane region" description="Helical" evidence="5">
    <location>
        <begin position="56"/>
        <end position="75"/>
    </location>
</feature>
<evidence type="ECO:0000256" key="2">
    <source>
        <dbReference type="ARBA" id="ARBA00022692"/>
    </source>
</evidence>
<dbReference type="OrthoDB" id="100006at2759"/>
<dbReference type="PANTHER" id="PTHR23112:SF37">
    <property type="entry name" value="G PROTEIN-COUPLED RECEPTOR GPR1"/>
    <property type="match status" value="1"/>
</dbReference>
<feature type="transmembrane region" description="Helical" evidence="5">
    <location>
        <begin position="20"/>
        <end position="44"/>
    </location>
</feature>
<dbReference type="Proteomes" id="UP000789572">
    <property type="component" value="Unassembled WGS sequence"/>
</dbReference>
<evidence type="ECO:0000313" key="6">
    <source>
        <dbReference type="EMBL" id="CAG8663363.1"/>
    </source>
</evidence>
<feature type="non-terminal residue" evidence="6">
    <location>
        <position position="229"/>
    </location>
</feature>